<dbReference type="GO" id="GO:0005759">
    <property type="term" value="C:mitochondrial matrix"/>
    <property type="evidence" value="ECO:0007669"/>
    <property type="project" value="TreeGrafter"/>
</dbReference>
<reference evidence="9 11" key="1">
    <citation type="journal article" date="2020" name="Stud. Mycol.">
        <title>101 Dothideomycetes genomes: a test case for predicting lifestyles and emergence of pathogens.</title>
        <authorList>
            <person name="Haridas S."/>
            <person name="Albert R."/>
            <person name="Binder M."/>
            <person name="Bloem J."/>
            <person name="Labutti K."/>
            <person name="Salamov A."/>
            <person name="Andreopoulos B."/>
            <person name="Baker S."/>
            <person name="Barry K."/>
            <person name="Bills G."/>
            <person name="Bluhm B."/>
            <person name="Cannon C."/>
            <person name="Castanera R."/>
            <person name="Culley D."/>
            <person name="Daum C."/>
            <person name="Ezra D."/>
            <person name="Gonzalez J."/>
            <person name="Henrissat B."/>
            <person name="Kuo A."/>
            <person name="Liang C."/>
            <person name="Lipzen A."/>
            <person name="Lutzoni F."/>
            <person name="Magnuson J."/>
            <person name="Mondo S."/>
            <person name="Nolan M."/>
            <person name="Ohm R."/>
            <person name="Pangilinan J."/>
            <person name="Park H.-J."/>
            <person name="Ramirez L."/>
            <person name="Alfaro M."/>
            <person name="Sun H."/>
            <person name="Tritt A."/>
            <person name="Yoshinaga Y."/>
            <person name="Zwiers L.-H."/>
            <person name="Turgeon B."/>
            <person name="Goodwin S."/>
            <person name="Spatafora J."/>
            <person name="Crous P."/>
            <person name="Grigoriev I."/>
        </authorList>
    </citation>
    <scope>NUCLEOTIDE SEQUENCE</scope>
    <source>
        <strain evidence="9 11">CBS 304.34</strain>
    </source>
</reference>
<keyword evidence="5" id="KW-0949">S-adenosyl-L-methionine</keyword>
<evidence type="ECO:0000256" key="3">
    <source>
        <dbReference type="ARBA" id="ARBA00022603"/>
    </source>
</evidence>
<comment type="function">
    <text evidence="7">Mitochondrial transcription factor that confers selective promoter recognition on the core subunit of the yeast mitochondrial RNA polymerase. Interacts with DNA in a non-specific manner.</text>
</comment>
<keyword evidence="4 9" id="KW-0808">Transferase</keyword>
<evidence type="ECO:0000313" key="10">
    <source>
        <dbReference type="Proteomes" id="UP000504636"/>
    </source>
</evidence>
<keyword evidence="10" id="KW-1185">Reference proteome</keyword>
<dbReference type="GO" id="GO:0034246">
    <property type="term" value="F:mitochondrial transcription factor activity"/>
    <property type="evidence" value="ECO:0007669"/>
    <property type="project" value="TreeGrafter"/>
</dbReference>
<evidence type="ECO:0000256" key="6">
    <source>
        <dbReference type="ARBA" id="ARBA00022884"/>
    </source>
</evidence>
<keyword evidence="8" id="KW-0175">Coiled coil</keyword>
<keyword evidence="3 9" id="KW-0489">Methyltransferase</keyword>
<gene>
    <name evidence="9 11" type="ORF">BDZ99DRAFT_378350</name>
</gene>
<dbReference type="GO" id="GO:0032259">
    <property type="term" value="P:methylation"/>
    <property type="evidence" value="ECO:0007669"/>
    <property type="project" value="UniProtKB-KW"/>
</dbReference>
<dbReference type="PANTHER" id="PTHR11727">
    <property type="entry name" value="DIMETHYLADENOSINE TRANSFERASE"/>
    <property type="match status" value="1"/>
</dbReference>
<dbReference type="GO" id="GO:0006391">
    <property type="term" value="P:transcription initiation at mitochondrial promoter"/>
    <property type="evidence" value="ECO:0007669"/>
    <property type="project" value="TreeGrafter"/>
</dbReference>
<reference evidence="11" key="2">
    <citation type="submission" date="2020-04" db="EMBL/GenBank/DDBJ databases">
        <authorList>
            <consortium name="NCBI Genome Project"/>
        </authorList>
    </citation>
    <scope>NUCLEOTIDE SEQUENCE</scope>
    <source>
        <strain evidence="11">CBS 304.34</strain>
    </source>
</reference>
<dbReference type="SUPFAM" id="SSF53335">
    <property type="entry name" value="S-adenosyl-L-methionine-dependent methyltransferases"/>
    <property type="match status" value="1"/>
</dbReference>
<dbReference type="Proteomes" id="UP000504636">
    <property type="component" value="Unplaced"/>
</dbReference>
<dbReference type="InterPro" id="IPR001737">
    <property type="entry name" value="KsgA/Erm"/>
</dbReference>
<dbReference type="EMBL" id="MU003694">
    <property type="protein sequence ID" value="KAF2815142.1"/>
    <property type="molecule type" value="Genomic_DNA"/>
</dbReference>
<sequence>MRKRTEIVSPELCDDVLSYIGPTLQKHRNCDILDLNPGIGVWSSKIHEYLKPRTHILLEPQAAAYQNYLDPLLDQEGSTYKLVEKHPHYYTTYEELVNEGYFPHQTKYDDDDPRSAEQNNTLLVTGCLTVSPRKYSQRTHSKDRHTLHSLLFNAWDQRLVHAYGKVRILVWTQNIDEAGFLTKSISHKGTDPLVVRKLFNVRQVVAPRPGARGIGVSFRDPRYNLQSAARVVQSMRELGLSIPPHRQSVLHKLATEIVDKGIENGDLGNDGAIQFVEEAAHRGMSTEGLLGEQHRDKVFGDIALAKDPSLQYTLKTTKKGIKAKLTNWGRMHGYNTSHAVGASRNRQNRCKRVDMGMEIYRLECELTKTQDEAEKQKLQAKLSSLNEEFKEAVEDLVPSQRAQIPLELDDRLALNSSIPPLDWDRRKFEPLEHRPDEVWPAGKVSLLDFEPNIVPHGEKLPGDFMDYVKFLKGLQTRYKNSVLQALEIVDPGASELVKSVPELFDPTKGGRLDLNNLRARLLTVEMVDALYKAYMEWPFRSSDLATIDGRNKRRT</sequence>
<evidence type="ECO:0000256" key="1">
    <source>
        <dbReference type="ARBA" id="ARBA00004173"/>
    </source>
</evidence>
<dbReference type="GO" id="GO:0003723">
    <property type="term" value="F:RNA binding"/>
    <property type="evidence" value="ECO:0007669"/>
    <property type="project" value="UniProtKB-KW"/>
</dbReference>
<dbReference type="GeneID" id="54455999"/>
<evidence type="ECO:0000256" key="7">
    <source>
        <dbReference type="ARBA" id="ARBA00024915"/>
    </source>
</evidence>
<evidence type="ECO:0000256" key="2">
    <source>
        <dbReference type="ARBA" id="ARBA00013836"/>
    </source>
</evidence>
<feature type="coiled-coil region" evidence="8">
    <location>
        <begin position="359"/>
        <end position="395"/>
    </location>
</feature>
<evidence type="ECO:0000313" key="9">
    <source>
        <dbReference type="EMBL" id="KAF2815142.1"/>
    </source>
</evidence>
<dbReference type="InterPro" id="IPR023165">
    <property type="entry name" value="rRNA_Ade_diMease-like_C"/>
</dbReference>
<dbReference type="OrthoDB" id="16079at2759"/>
<dbReference type="PANTHER" id="PTHR11727:SF17">
    <property type="entry name" value="DIMETHYLADENOSINE TRANSFERASE 1, MITOCHONDRIAL"/>
    <property type="match status" value="1"/>
</dbReference>
<dbReference type="Gene3D" id="1.10.8.100">
    <property type="entry name" value="Ribosomal RNA adenine dimethylase-like, domain 2"/>
    <property type="match status" value="1"/>
</dbReference>
<proteinExistence type="predicted"/>
<dbReference type="Gene3D" id="3.40.50.150">
    <property type="entry name" value="Vaccinia Virus protein VP39"/>
    <property type="match status" value="1"/>
</dbReference>
<dbReference type="AlphaFoldDB" id="A0A6A6Z1U6"/>
<dbReference type="InterPro" id="IPR029063">
    <property type="entry name" value="SAM-dependent_MTases_sf"/>
</dbReference>
<dbReference type="GO" id="GO:0008168">
    <property type="term" value="F:methyltransferase activity"/>
    <property type="evidence" value="ECO:0007669"/>
    <property type="project" value="UniProtKB-KW"/>
</dbReference>
<evidence type="ECO:0000256" key="4">
    <source>
        <dbReference type="ARBA" id="ARBA00022679"/>
    </source>
</evidence>
<reference evidence="11" key="3">
    <citation type="submission" date="2025-04" db="UniProtKB">
        <authorList>
            <consortium name="RefSeq"/>
        </authorList>
    </citation>
    <scope>IDENTIFICATION</scope>
    <source>
        <strain evidence="11">CBS 304.34</strain>
    </source>
</reference>
<keyword evidence="6" id="KW-0694">RNA-binding</keyword>
<organism evidence="9">
    <name type="scientific">Mytilinidion resinicola</name>
    <dbReference type="NCBI Taxonomy" id="574789"/>
    <lineage>
        <taxon>Eukaryota</taxon>
        <taxon>Fungi</taxon>
        <taxon>Dikarya</taxon>
        <taxon>Ascomycota</taxon>
        <taxon>Pezizomycotina</taxon>
        <taxon>Dothideomycetes</taxon>
        <taxon>Pleosporomycetidae</taxon>
        <taxon>Mytilinidiales</taxon>
        <taxon>Mytilinidiaceae</taxon>
        <taxon>Mytilinidion</taxon>
    </lineage>
</organism>
<evidence type="ECO:0000313" key="11">
    <source>
        <dbReference type="RefSeq" id="XP_033582106.1"/>
    </source>
</evidence>
<comment type="subcellular location">
    <subcellularLocation>
        <location evidence="1">Mitochondrion</location>
    </subcellularLocation>
</comment>
<dbReference type="RefSeq" id="XP_033582106.1">
    <property type="nucleotide sequence ID" value="XM_033715106.1"/>
</dbReference>
<accession>A0A6A6Z1U6</accession>
<evidence type="ECO:0000256" key="5">
    <source>
        <dbReference type="ARBA" id="ARBA00022691"/>
    </source>
</evidence>
<name>A0A6A6Z1U6_9PEZI</name>
<protein>
    <recommendedName>
        <fullName evidence="2">Mitochondrial transcription factor 1</fullName>
    </recommendedName>
</protein>
<evidence type="ECO:0000256" key="8">
    <source>
        <dbReference type="SAM" id="Coils"/>
    </source>
</evidence>
<dbReference type="GO" id="GO:0034245">
    <property type="term" value="C:mitochondrial DNA-directed RNA polymerase complex"/>
    <property type="evidence" value="ECO:0007669"/>
    <property type="project" value="TreeGrafter"/>
</dbReference>